<comment type="pathway">
    <text evidence="3">Cofactor biosynthesis; tetrahydrofolate biosynthesis; 7,8-dihydrofolate from 2-amino-4-hydroxy-6-hydroxymethyl-7,8-dihydropteridine diphosphate and 4-aminobenzoate: step 1/2.</text>
</comment>
<dbReference type="NCBIfam" id="TIGR01496">
    <property type="entry name" value="DHPS"/>
    <property type="match status" value="1"/>
</dbReference>
<dbReference type="RefSeq" id="WP_127743263.1">
    <property type="nucleotide sequence ID" value="NZ_SACN01000001.1"/>
</dbReference>
<comment type="catalytic activity">
    <reaction evidence="1">
        <text>(7,8-dihydropterin-6-yl)methyl diphosphate + 4-aminobenzoate = 7,8-dihydropteroate + diphosphate</text>
        <dbReference type="Rhea" id="RHEA:19949"/>
        <dbReference type="ChEBI" id="CHEBI:17836"/>
        <dbReference type="ChEBI" id="CHEBI:17839"/>
        <dbReference type="ChEBI" id="CHEBI:33019"/>
        <dbReference type="ChEBI" id="CHEBI:72950"/>
        <dbReference type="EC" id="2.5.1.15"/>
    </reaction>
</comment>
<proteinExistence type="predicted"/>
<evidence type="ECO:0000313" key="10">
    <source>
        <dbReference type="EMBL" id="RVT94092.1"/>
    </source>
</evidence>
<dbReference type="SUPFAM" id="SSF51717">
    <property type="entry name" value="Dihydropteroate synthetase-like"/>
    <property type="match status" value="1"/>
</dbReference>
<dbReference type="Pfam" id="PF00809">
    <property type="entry name" value="Pterin_bind"/>
    <property type="match status" value="1"/>
</dbReference>
<dbReference type="GO" id="GO:0046654">
    <property type="term" value="P:tetrahydrofolate biosynthetic process"/>
    <property type="evidence" value="ECO:0007669"/>
    <property type="project" value="TreeGrafter"/>
</dbReference>
<dbReference type="PROSITE" id="PS00793">
    <property type="entry name" value="DHPS_2"/>
    <property type="match status" value="1"/>
</dbReference>
<dbReference type="GO" id="GO:0046656">
    <property type="term" value="P:folic acid biosynthetic process"/>
    <property type="evidence" value="ECO:0007669"/>
    <property type="project" value="UniProtKB-KW"/>
</dbReference>
<evidence type="ECO:0000256" key="7">
    <source>
        <dbReference type="ARBA" id="ARBA00022842"/>
    </source>
</evidence>
<gene>
    <name evidence="10" type="primary">folP</name>
    <name evidence="10" type="ORF">EOD43_09635</name>
</gene>
<sequence>MAIYLRPAAFVDAPFGRDGQVARLAGGLLWFSAYEVIRAEGGRRIAEQLVPVNGIDRFVDALSPAEADMARRTIARITAPRPPVMLGERVLRFDQPQVMGILNITPDSFSDGGKNVDPVAAGVAMGEAGAAIVDVGGESTRPGAQPVWEGDEIARVRPVVAGLAKAGAIVSIDTRKAAVMEASLGQGAHIVNDVSALLWDPLSAPLLAGRDCPVVLMHHQGDPQTMQERPTYGDVLIEVYDWLEARIAAAEAAGIARSRIIVDPGIGFGKSLRHNLALLNGLALFHGLGCPLLLGASRKRMIGALSNEAPVEKRLGGSVALALHGAGLGAQIVRVHDVAETVQALRVWRGMRDEALTPPIP</sequence>
<dbReference type="GO" id="GO:0046872">
    <property type="term" value="F:metal ion binding"/>
    <property type="evidence" value="ECO:0007669"/>
    <property type="project" value="UniProtKB-KW"/>
</dbReference>
<evidence type="ECO:0000313" key="11">
    <source>
        <dbReference type="Proteomes" id="UP000282971"/>
    </source>
</evidence>
<dbReference type="InterPro" id="IPR000489">
    <property type="entry name" value="Pterin-binding_dom"/>
</dbReference>
<dbReference type="GO" id="GO:0005829">
    <property type="term" value="C:cytosol"/>
    <property type="evidence" value="ECO:0007669"/>
    <property type="project" value="TreeGrafter"/>
</dbReference>
<dbReference type="EMBL" id="SACN01000001">
    <property type="protein sequence ID" value="RVT94092.1"/>
    <property type="molecule type" value="Genomic_DNA"/>
</dbReference>
<accession>A0A437M8R9</accession>
<dbReference type="OrthoDB" id="9811744at2"/>
<feature type="domain" description="Pterin-binding" evidence="9">
    <location>
        <begin position="96"/>
        <end position="346"/>
    </location>
</feature>
<dbReference type="InterPro" id="IPR045031">
    <property type="entry name" value="DHP_synth-like"/>
</dbReference>
<dbReference type="Gene3D" id="3.20.20.20">
    <property type="entry name" value="Dihydropteroate synthase-like"/>
    <property type="match status" value="1"/>
</dbReference>
<keyword evidence="6" id="KW-0479">Metal-binding</keyword>
<evidence type="ECO:0000256" key="3">
    <source>
        <dbReference type="ARBA" id="ARBA00004763"/>
    </source>
</evidence>
<evidence type="ECO:0000256" key="2">
    <source>
        <dbReference type="ARBA" id="ARBA00001946"/>
    </source>
</evidence>
<evidence type="ECO:0000259" key="9">
    <source>
        <dbReference type="PROSITE" id="PS50972"/>
    </source>
</evidence>
<dbReference type="EC" id="2.5.1.15" evidence="4"/>
<dbReference type="PROSITE" id="PS00792">
    <property type="entry name" value="DHPS_1"/>
    <property type="match status" value="1"/>
</dbReference>
<dbReference type="InterPro" id="IPR011005">
    <property type="entry name" value="Dihydropteroate_synth-like_sf"/>
</dbReference>
<dbReference type="CDD" id="cd00739">
    <property type="entry name" value="DHPS"/>
    <property type="match status" value="1"/>
</dbReference>
<keyword evidence="11" id="KW-1185">Reference proteome</keyword>
<dbReference type="PANTHER" id="PTHR20941">
    <property type="entry name" value="FOLATE SYNTHESIS PROTEINS"/>
    <property type="match status" value="1"/>
</dbReference>
<evidence type="ECO:0000256" key="5">
    <source>
        <dbReference type="ARBA" id="ARBA00022679"/>
    </source>
</evidence>
<dbReference type="PANTHER" id="PTHR20941:SF1">
    <property type="entry name" value="FOLIC ACID SYNTHESIS PROTEIN FOL1"/>
    <property type="match status" value="1"/>
</dbReference>
<dbReference type="InterPro" id="IPR006390">
    <property type="entry name" value="DHP_synth_dom"/>
</dbReference>
<dbReference type="Proteomes" id="UP000282971">
    <property type="component" value="Unassembled WGS sequence"/>
</dbReference>
<keyword evidence="8" id="KW-0289">Folate biosynthesis</keyword>
<keyword evidence="5 10" id="KW-0808">Transferase</keyword>
<dbReference type="PROSITE" id="PS50972">
    <property type="entry name" value="PTERIN_BINDING"/>
    <property type="match status" value="1"/>
</dbReference>
<protein>
    <recommendedName>
        <fullName evidence="4">dihydropteroate synthase</fullName>
        <ecNumber evidence="4">2.5.1.15</ecNumber>
    </recommendedName>
</protein>
<comment type="cofactor">
    <cofactor evidence="2">
        <name>Mg(2+)</name>
        <dbReference type="ChEBI" id="CHEBI:18420"/>
    </cofactor>
</comment>
<name>A0A437M8R9_9SPHN</name>
<evidence type="ECO:0000256" key="6">
    <source>
        <dbReference type="ARBA" id="ARBA00022723"/>
    </source>
</evidence>
<evidence type="ECO:0000256" key="1">
    <source>
        <dbReference type="ARBA" id="ARBA00000012"/>
    </source>
</evidence>
<reference evidence="10 11" key="1">
    <citation type="submission" date="2019-01" db="EMBL/GenBank/DDBJ databases">
        <authorList>
            <person name="Chen W.-M."/>
        </authorList>
    </citation>
    <scope>NUCLEOTIDE SEQUENCE [LARGE SCALE GENOMIC DNA]</scope>
    <source>
        <strain evidence="10 11">CCP-7</strain>
    </source>
</reference>
<comment type="caution">
    <text evidence="10">The sequence shown here is derived from an EMBL/GenBank/DDBJ whole genome shotgun (WGS) entry which is preliminary data.</text>
</comment>
<evidence type="ECO:0000256" key="4">
    <source>
        <dbReference type="ARBA" id="ARBA00012458"/>
    </source>
</evidence>
<dbReference type="GO" id="GO:0004156">
    <property type="term" value="F:dihydropteroate synthase activity"/>
    <property type="evidence" value="ECO:0007669"/>
    <property type="project" value="UniProtKB-EC"/>
</dbReference>
<dbReference type="AlphaFoldDB" id="A0A437M8R9"/>
<organism evidence="10 11">
    <name type="scientific">Sphingomonas crocodyli</name>
    <dbReference type="NCBI Taxonomy" id="1979270"/>
    <lineage>
        <taxon>Bacteria</taxon>
        <taxon>Pseudomonadati</taxon>
        <taxon>Pseudomonadota</taxon>
        <taxon>Alphaproteobacteria</taxon>
        <taxon>Sphingomonadales</taxon>
        <taxon>Sphingomonadaceae</taxon>
        <taxon>Sphingomonas</taxon>
    </lineage>
</organism>
<keyword evidence="7" id="KW-0460">Magnesium</keyword>
<evidence type="ECO:0000256" key="8">
    <source>
        <dbReference type="ARBA" id="ARBA00022909"/>
    </source>
</evidence>